<comment type="catalytic activity">
    <reaction evidence="1">
        <text>ATP + protein L-histidine = ADP + protein N-phospho-L-histidine.</text>
        <dbReference type="EC" id="2.7.13.3"/>
    </reaction>
</comment>
<reference evidence="15 16" key="1">
    <citation type="submission" date="2023-10" db="EMBL/GenBank/DDBJ databases">
        <title>Characteristics and mechanism of a salt-tolerant marine origin heterotrophic nitrifying- aerobic denitrifying bacteria Marinobacter xestospongiae HN1.</title>
        <authorList>
            <person name="Qi R."/>
        </authorList>
    </citation>
    <scope>NUCLEOTIDE SEQUENCE [LARGE SCALE GENOMIC DNA]</scope>
    <source>
        <strain evidence="15 16">HN1</strain>
    </source>
</reference>
<evidence type="ECO:0000259" key="13">
    <source>
        <dbReference type="PROSITE" id="PS50851"/>
    </source>
</evidence>
<dbReference type="SMART" id="SM00073">
    <property type="entry name" value="HPT"/>
    <property type="match status" value="8"/>
</dbReference>
<dbReference type="PANTHER" id="PTHR43395">
    <property type="entry name" value="SENSOR HISTIDINE KINASE CHEA"/>
    <property type="match status" value="1"/>
</dbReference>
<dbReference type="InterPro" id="IPR037006">
    <property type="entry name" value="CheA-like_homodim_sf"/>
</dbReference>
<feature type="region of interest" description="Disordered" evidence="10">
    <location>
        <begin position="1713"/>
        <end position="1743"/>
    </location>
</feature>
<feature type="domain" description="Response regulatory" evidence="12">
    <location>
        <begin position="2538"/>
        <end position="2654"/>
    </location>
</feature>
<feature type="compositionally biased region" description="Acidic residues" evidence="10">
    <location>
        <begin position="914"/>
        <end position="925"/>
    </location>
</feature>
<dbReference type="SUPFAM" id="SSF47226">
    <property type="entry name" value="Histidine-containing phosphotransfer domain, HPT domain"/>
    <property type="match status" value="11"/>
</dbReference>
<dbReference type="PROSITE" id="PS50851">
    <property type="entry name" value="CHEW"/>
    <property type="match status" value="1"/>
</dbReference>
<feature type="modified residue" description="Phosphohistidine" evidence="7">
    <location>
        <position position="1298"/>
    </location>
</feature>
<dbReference type="InterPro" id="IPR001789">
    <property type="entry name" value="Sig_transdc_resp-reg_receiver"/>
</dbReference>
<dbReference type="Gene3D" id="3.30.565.10">
    <property type="entry name" value="Histidine kinase-like ATPase, C-terminal domain"/>
    <property type="match status" value="1"/>
</dbReference>
<feature type="modified residue" description="Phosphohistidine" evidence="7">
    <location>
        <position position="1465"/>
    </location>
</feature>
<dbReference type="Pfam" id="PF00072">
    <property type="entry name" value="Response_reg"/>
    <property type="match status" value="1"/>
</dbReference>
<feature type="modified residue" description="Phosphohistidine" evidence="7">
    <location>
        <position position="987"/>
    </location>
</feature>
<evidence type="ECO:0000256" key="7">
    <source>
        <dbReference type="PROSITE-ProRule" id="PRU00110"/>
    </source>
</evidence>
<dbReference type="Gene3D" id="3.40.50.2300">
    <property type="match status" value="1"/>
</dbReference>
<dbReference type="InterPro" id="IPR051315">
    <property type="entry name" value="Bact_Chemotaxis_CheA"/>
</dbReference>
<dbReference type="SUPFAM" id="SSF52172">
    <property type="entry name" value="CheY-like"/>
    <property type="match status" value="1"/>
</dbReference>
<evidence type="ECO:0000256" key="1">
    <source>
        <dbReference type="ARBA" id="ARBA00000085"/>
    </source>
</evidence>
<evidence type="ECO:0000256" key="6">
    <source>
        <dbReference type="ARBA" id="ARBA00023012"/>
    </source>
</evidence>
<keyword evidence="4" id="KW-0808">Transferase</keyword>
<dbReference type="PROSITE" id="PS50894">
    <property type="entry name" value="HPT"/>
    <property type="match status" value="8"/>
</dbReference>
<evidence type="ECO:0000256" key="3">
    <source>
        <dbReference type="ARBA" id="ARBA00022553"/>
    </source>
</evidence>
<evidence type="ECO:0000313" key="16">
    <source>
        <dbReference type="Proteomes" id="UP001269819"/>
    </source>
</evidence>
<keyword evidence="3 8" id="KW-0597">Phosphoprotein</keyword>
<comment type="caution">
    <text evidence="15">The sequence shown here is derived from an EMBL/GenBank/DDBJ whole genome shotgun (WGS) entry which is preliminary data.</text>
</comment>
<name>A0ABU3VV78_9GAMM</name>
<dbReference type="InterPro" id="IPR004105">
    <property type="entry name" value="CheA-like_dim"/>
</dbReference>
<feature type="coiled-coil region" evidence="9">
    <location>
        <begin position="232"/>
        <end position="259"/>
    </location>
</feature>
<organism evidence="15 16">
    <name type="scientific">Marinobacter xestospongiae</name>
    <dbReference type="NCBI Taxonomy" id="994319"/>
    <lineage>
        <taxon>Bacteria</taxon>
        <taxon>Pseudomonadati</taxon>
        <taxon>Pseudomonadota</taxon>
        <taxon>Gammaproteobacteria</taxon>
        <taxon>Pseudomonadales</taxon>
        <taxon>Marinobacteraceae</taxon>
        <taxon>Marinobacter</taxon>
    </lineage>
</organism>
<dbReference type="InterPro" id="IPR011006">
    <property type="entry name" value="CheY-like_superfamily"/>
</dbReference>
<dbReference type="SUPFAM" id="SSF55874">
    <property type="entry name" value="ATPase domain of HSP90 chaperone/DNA topoisomerase II/histidine kinase"/>
    <property type="match status" value="1"/>
</dbReference>
<dbReference type="InterPro" id="IPR004358">
    <property type="entry name" value="Sig_transdc_His_kin-like_C"/>
</dbReference>
<evidence type="ECO:0000256" key="5">
    <source>
        <dbReference type="ARBA" id="ARBA00022777"/>
    </source>
</evidence>
<feature type="coiled-coil region" evidence="9">
    <location>
        <begin position="315"/>
        <end position="342"/>
    </location>
</feature>
<accession>A0ABU3VV78</accession>
<feature type="domain" description="HPt" evidence="14">
    <location>
        <begin position="1744"/>
        <end position="1847"/>
    </location>
</feature>
<dbReference type="Gene3D" id="1.20.120.160">
    <property type="entry name" value="HPT domain"/>
    <property type="match status" value="11"/>
</dbReference>
<keyword evidence="9" id="KW-0175">Coiled coil</keyword>
<feature type="domain" description="HPt" evidence="14">
    <location>
        <begin position="1883"/>
        <end position="1996"/>
    </location>
</feature>
<dbReference type="InterPro" id="IPR005467">
    <property type="entry name" value="His_kinase_dom"/>
</dbReference>
<dbReference type="InterPro" id="IPR002545">
    <property type="entry name" value="CheW-lke_dom"/>
</dbReference>
<feature type="region of interest" description="Disordered" evidence="10">
    <location>
        <begin position="728"/>
        <end position="775"/>
    </location>
</feature>
<dbReference type="EMBL" id="JAWIIJ010000003">
    <property type="protein sequence ID" value="MDV2078172.1"/>
    <property type="molecule type" value="Genomic_DNA"/>
</dbReference>
<dbReference type="PANTHER" id="PTHR43395:SF8">
    <property type="entry name" value="HISTIDINE KINASE"/>
    <property type="match status" value="1"/>
</dbReference>
<dbReference type="RefSeq" id="WP_316972995.1">
    <property type="nucleotide sequence ID" value="NZ_JAWIIJ010000003.1"/>
</dbReference>
<feature type="domain" description="HPt" evidence="14">
    <location>
        <begin position="1585"/>
        <end position="1689"/>
    </location>
</feature>
<evidence type="ECO:0000256" key="2">
    <source>
        <dbReference type="ARBA" id="ARBA00012438"/>
    </source>
</evidence>
<dbReference type="InterPro" id="IPR036061">
    <property type="entry name" value="CheW-like_dom_sf"/>
</dbReference>
<dbReference type="Pfam" id="PF01584">
    <property type="entry name" value="CheW"/>
    <property type="match status" value="1"/>
</dbReference>
<feature type="compositionally biased region" description="Low complexity" evidence="10">
    <location>
        <begin position="588"/>
        <end position="597"/>
    </location>
</feature>
<feature type="modified residue" description="Phosphohistidine" evidence="7">
    <location>
        <position position="1632"/>
    </location>
</feature>
<feature type="modified residue" description="Phosphohistidine" evidence="7">
    <location>
        <position position="823"/>
    </location>
</feature>
<feature type="domain" description="HPt" evidence="14">
    <location>
        <begin position="776"/>
        <end position="880"/>
    </location>
</feature>
<evidence type="ECO:0000256" key="8">
    <source>
        <dbReference type="PROSITE-ProRule" id="PRU00169"/>
    </source>
</evidence>
<dbReference type="Gene3D" id="1.10.287.560">
    <property type="entry name" value="Histidine kinase CheA-like, homodimeric domain"/>
    <property type="match status" value="1"/>
</dbReference>
<evidence type="ECO:0000313" key="15">
    <source>
        <dbReference type="EMBL" id="MDV2078172.1"/>
    </source>
</evidence>
<feature type="domain" description="HPt" evidence="14">
    <location>
        <begin position="1418"/>
        <end position="1525"/>
    </location>
</feature>
<feature type="domain" description="CheW-like" evidence="13">
    <location>
        <begin position="2375"/>
        <end position="2514"/>
    </location>
</feature>
<feature type="modified residue" description="Phosphohistidine" evidence="7">
    <location>
        <position position="1930"/>
    </location>
</feature>
<protein>
    <recommendedName>
        <fullName evidence="2">histidine kinase</fullName>
        <ecNumber evidence="2">2.7.13.3</ecNumber>
    </recommendedName>
</protein>
<dbReference type="SMART" id="SM00387">
    <property type="entry name" value="HATPase_c"/>
    <property type="match status" value="1"/>
</dbReference>
<dbReference type="CDD" id="cd00088">
    <property type="entry name" value="HPT"/>
    <property type="match status" value="7"/>
</dbReference>
<dbReference type="PRINTS" id="PR00344">
    <property type="entry name" value="BCTRLSENSOR"/>
</dbReference>
<feature type="modified residue" description="Phosphohistidine" evidence="7">
    <location>
        <position position="1791"/>
    </location>
</feature>
<feature type="domain" description="HPt" evidence="14">
    <location>
        <begin position="602"/>
        <end position="706"/>
    </location>
</feature>
<feature type="compositionally biased region" description="Low complexity" evidence="10">
    <location>
        <begin position="1384"/>
        <end position="1416"/>
    </location>
</feature>
<dbReference type="SMART" id="SM00260">
    <property type="entry name" value="CheW"/>
    <property type="match status" value="1"/>
</dbReference>
<dbReference type="Pfam" id="PF01627">
    <property type="entry name" value="Hpt"/>
    <property type="match status" value="8"/>
</dbReference>
<evidence type="ECO:0000259" key="12">
    <source>
        <dbReference type="PROSITE" id="PS50110"/>
    </source>
</evidence>
<dbReference type="Pfam" id="PF02518">
    <property type="entry name" value="HATPase_c"/>
    <property type="match status" value="1"/>
</dbReference>
<sequence>MGNHHDSIALDWVRGEIQDTLIQGQQALEAFVENRDDTARLRFCLNYLHQVHGTLKMVELYGAALLTEEMEQLTTAVLNESVANVDDAVEVLMQAILQLPQYLEHLGSSRDDFPLVLLPLLNDLRAARGEALLSDTSLFKPDLSPVQQPVSASAVQRLQDPKVLGHLRKLRQMYQFALAGVVREENLGAQFDYLQKVIQRLVKLCQRTPREQLWRAAGGLVETLQSGDNPVNTAAKSILRELDNELRRLIEEHVDILQQPLPEAMFKHLLYYVARARDLDAPFVRELRKTFKLDDALPSEDDVSEARHRVSGPGREAIHSVVSALNEELAKLKDQLDLFVRAEFRQNDELGELLPGLRQVANTLAVLGLGIPRQVVNDQIDLVSRLSQQVATVDDGTLMDIAGALLYVEASLAGLDSDRAVETPASTDTGSLNLGSQELGEANTALLRESRNTLEQVKTAVVNFIASQWDQREIEHVPGLLHSICGGLRLVPLDRVADMLTSAERYISDVLLTGKQVPDWKQLDALADAITSIEYYLEHLAEGMGDSDSILSVAADSLASLGFPVGAEPTWQAEAPVAEAADGDQEAPAEAPAATAAKESDAELLDDEILAIFVEEAEEVLDTIRNYYPRLRQHHDDHEALTEVRRAFHTLKGSGRLVGASSLGELAWSVENLLNRVIDQTVRASDDLFTLVDEVNERLPQLIQDFRQGRADGDVAGLIERAEALATTSKVSADTAPAPAAVPQAANETVDAPVTEPETADETEAATASAPETEEDDLIDDEIVEIFIEEAAEVLDTIREFLPMLLRQLDDRSALTEIRRAFHTLKGSGRMVGANAVGELAWAVENMLNRVIDGSILMNENVARLLTDVTEEVPGLVKDFELRRPASIDTAPLESRANALANGDIPDTRSMPGADDDEHEQEQEPAEPMAADGSNLALDEDDLADPVLLDIFESEAETHLKTLQDFLESAGDKATASYTDDVSRALHTLKGSAHTASIDPIARVITPLERFVKDARAANLKADREALALMADACEFIMQGLAQIRENPQAELAGTDDFLERLAQLAAHTVGNLRETEVSEVKPKTDPQLVQLFLNEGLDILLDADNILDDWAGHPDRNARLDTLIQELQHLAQGGREVGLNDVTDLAGSLAAVYEHAKLSQVTPDADFFTTTKAGHDHLIDMMDQVAAGLATVPDEALMSQLQQLQQQLANSAASDELSDAFDSDLEAIDESLELTLPEQDDELPELPALDEDDDQELAAIFLEEARDLVDSTGEALQQWQSEPDNNELLRGLQRDLHTLKGGARLADIAPVGDLAHELETLFERLADGQLTANDTLGDLLFLCHDRLANMVDGIEQQQSPEPADELIAAIQGYLRGEQPEPQASPDADAGADAGAGEGAADADSAATESAESGDSGLEGLDPELAEIFLEEAGEIINTSAELLYQWQEQPEQADLVKELQRELHTLKGGARMAEITPVADIAHEMETLFERIVEGRLAATPARTELALRAHDQLAAFVETIADRGACPAAPELLQALRDALSDDSPAPVGDTEIELELPEMPASAAEPEAAEIPEETHNDQFDLSELDPELVGIFLEEAYDLINSTGSALHSWSENPDNRDIAAELQRDVHTLKGGARMAGVDAIGDLTHVLEDLFEQVAEGRLAASEAMVNLLFACHDRLAQMVEQVATQKPCPPAQELVAEVRAVMDGAPVAGTPAEDGPVTPTAPAEAADSREPAPVTDLEPVDEDLIGIFLDEGLEIHEAINECLAQWRDEPEQLTGITQLQQELHTLKGGARLADVDSVADLAQSWEETLEALISGTGNQDTVLQLSSRANLALKRMLATLEEGHQPPQETTLLEAFTEVRGGNEVSAPSDATAQDDDAPDLEVIEIFLEEAGELIDQLEQLLADWHKEPANNHFNQEAQRVLHTLKGGARLSQLPKLGDQAHGLESQLIALGGEAPDEATWQAITRDYDALVAQVGDVRDRYEQQSQAATPETPAPQPATQPAPAATQTPAKPAKAKAPAAPKPAQPAAKKAKAANRGGNQESIRVSAPLLDELVNLAGETSITRGRLEQQTSDFGHTLDEMAATIERLREQLRRMDIETEAQILFRTEREHGPDYGDDFDPLEMDRYSSIQQLSRALSESSSDLADLRETLADRIRDTETLLVQQSRINTELQEGLMKTRMIPFASMVPRLRRIVRQISGELGKKVEFDVRNAEGEMDRNILERMIAPLEHMLRNALDHGIEAPADRQAAGKPDTGQVVLSLTREGGDVVLRMVDDGKGIPTSVIRDKAVRQGMMREDEDLSDREILQFILQPGFSTAQQVTQISGRGVGMDVVASEIKQLGGALDIESAVGRGTTFTVRLPFTVSVNRALMVSTGEDFYAIPLNTIEGIVRVSTYELEEYYKPEAPMYEYAGQQYRLQYLGSLLNSDHQPKLQGQALPLPVILVRGAEQPMALQVDSLMGSREIVVKSLGPQFSSVRGVSGATILGDGNVVVILDLPAMIRSDILSERQRLAELEGAQESSRRDESATMVMVVDDSVTVRKVTSRLLERNGMEVITAKDGLDAVAQLQDHRPDIILLDIEMPRMDGFEVASFVRHDEALRDTPICMITSRTGQKHRERALSIGVNEYLGKPFQESELLDTIERLTGDN</sequence>
<dbReference type="Pfam" id="PF26379">
    <property type="entry name" value="FimL_2nd"/>
    <property type="match status" value="1"/>
</dbReference>
<dbReference type="InterPro" id="IPR036641">
    <property type="entry name" value="HPT_dom_sf"/>
</dbReference>
<dbReference type="Gene3D" id="2.30.30.40">
    <property type="entry name" value="SH3 Domains"/>
    <property type="match status" value="1"/>
</dbReference>
<feature type="modified residue" description="4-aspartylphosphate" evidence="8">
    <location>
        <position position="2587"/>
    </location>
</feature>
<evidence type="ECO:0000259" key="11">
    <source>
        <dbReference type="PROSITE" id="PS50109"/>
    </source>
</evidence>
<dbReference type="EC" id="2.7.13.3" evidence="2"/>
<dbReference type="InterPro" id="IPR058661">
    <property type="entry name" value="FimL_2nd"/>
</dbReference>
<gene>
    <name evidence="15" type="ORF">RYS15_05725</name>
</gene>
<feature type="domain" description="Histidine kinase" evidence="11">
    <location>
        <begin position="2136"/>
        <end position="2373"/>
    </location>
</feature>
<feature type="region of interest" description="Disordered" evidence="10">
    <location>
        <begin position="893"/>
        <end position="932"/>
    </location>
</feature>
<evidence type="ECO:0000259" key="14">
    <source>
        <dbReference type="PROSITE" id="PS50894"/>
    </source>
</evidence>
<keyword evidence="5" id="KW-0418">Kinase</keyword>
<feature type="compositionally biased region" description="Low complexity" evidence="10">
    <location>
        <begin position="2009"/>
        <end position="2027"/>
    </location>
</feature>
<feature type="modified residue" description="Phosphohistidine" evidence="7">
    <location>
        <position position="649"/>
    </location>
</feature>
<dbReference type="PROSITE" id="PS50109">
    <property type="entry name" value="HIS_KIN"/>
    <property type="match status" value="1"/>
</dbReference>
<keyword evidence="6" id="KW-0902">Two-component regulatory system</keyword>
<feature type="region of interest" description="Disordered" evidence="10">
    <location>
        <begin position="1378"/>
        <end position="1420"/>
    </location>
</feature>
<feature type="domain" description="HPt" evidence="14">
    <location>
        <begin position="941"/>
        <end position="1044"/>
    </location>
</feature>
<feature type="region of interest" description="Disordered" evidence="10">
    <location>
        <begin position="1988"/>
        <end position="2051"/>
    </location>
</feature>
<dbReference type="InterPro" id="IPR008207">
    <property type="entry name" value="Sig_transdc_His_kin_Hpt_dom"/>
</dbReference>
<feature type="region of interest" description="Disordered" evidence="10">
    <location>
        <begin position="580"/>
        <end position="600"/>
    </location>
</feature>
<keyword evidence="16" id="KW-1185">Reference proteome</keyword>
<feature type="domain" description="HPt" evidence="14">
    <location>
        <begin position="1251"/>
        <end position="1358"/>
    </location>
</feature>
<dbReference type="Pfam" id="PF02895">
    <property type="entry name" value="H-kinase_dim"/>
    <property type="match status" value="1"/>
</dbReference>
<dbReference type="CDD" id="cd17546">
    <property type="entry name" value="REC_hyHK_CKI1_RcsC-like"/>
    <property type="match status" value="1"/>
</dbReference>
<evidence type="ECO:0000256" key="9">
    <source>
        <dbReference type="SAM" id="Coils"/>
    </source>
</evidence>
<dbReference type="InterPro" id="IPR036890">
    <property type="entry name" value="HATPase_C_sf"/>
</dbReference>
<dbReference type="SMART" id="SM01231">
    <property type="entry name" value="H-kinase_dim"/>
    <property type="match status" value="1"/>
</dbReference>
<feature type="compositionally biased region" description="Low complexity" evidence="10">
    <location>
        <begin position="733"/>
        <end position="757"/>
    </location>
</feature>
<dbReference type="PROSITE" id="PS50110">
    <property type="entry name" value="RESPONSE_REGULATORY"/>
    <property type="match status" value="1"/>
</dbReference>
<proteinExistence type="predicted"/>
<dbReference type="SUPFAM" id="SSF50341">
    <property type="entry name" value="CheW-like"/>
    <property type="match status" value="1"/>
</dbReference>
<dbReference type="SMART" id="SM00448">
    <property type="entry name" value="REC"/>
    <property type="match status" value="1"/>
</dbReference>
<evidence type="ECO:0000256" key="10">
    <source>
        <dbReference type="SAM" id="MobiDB-lite"/>
    </source>
</evidence>
<dbReference type="InterPro" id="IPR003594">
    <property type="entry name" value="HATPase_dom"/>
</dbReference>
<evidence type="ECO:0000256" key="4">
    <source>
        <dbReference type="ARBA" id="ARBA00022679"/>
    </source>
</evidence>
<dbReference type="Proteomes" id="UP001269819">
    <property type="component" value="Unassembled WGS sequence"/>
</dbReference>